<accession>A0AC35F0K4</accession>
<evidence type="ECO:0000313" key="1">
    <source>
        <dbReference type="Proteomes" id="UP000887580"/>
    </source>
</evidence>
<sequence>MMSKKIKQSEDDRELKEAFQVFDKNNDGYISPSELSIVLANLGENLSEKEVYEMIYEADIDKDGKVCFNEFVYMMRGKV</sequence>
<protein>
    <submittedName>
        <fullName evidence="2">EF-hand domain-containing protein</fullName>
    </submittedName>
</protein>
<evidence type="ECO:0000313" key="2">
    <source>
        <dbReference type="WBParaSite" id="PS1159_v2.g12534.t1"/>
    </source>
</evidence>
<proteinExistence type="predicted"/>
<organism evidence="1 2">
    <name type="scientific">Panagrolaimus sp. PS1159</name>
    <dbReference type="NCBI Taxonomy" id="55785"/>
    <lineage>
        <taxon>Eukaryota</taxon>
        <taxon>Metazoa</taxon>
        <taxon>Ecdysozoa</taxon>
        <taxon>Nematoda</taxon>
        <taxon>Chromadorea</taxon>
        <taxon>Rhabditida</taxon>
        <taxon>Tylenchina</taxon>
        <taxon>Panagrolaimomorpha</taxon>
        <taxon>Panagrolaimoidea</taxon>
        <taxon>Panagrolaimidae</taxon>
        <taxon>Panagrolaimus</taxon>
    </lineage>
</organism>
<dbReference type="Proteomes" id="UP000887580">
    <property type="component" value="Unplaced"/>
</dbReference>
<name>A0AC35F0K4_9BILA</name>
<dbReference type="WBParaSite" id="PS1159_v2.g12534.t1">
    <property type="protein sequence ID" value="PS1159_v2.g12534.t1"/>
    <property type="gene ID" value="PS1159_v2.g12534"/>
</dbReference>
<reference evidence="2" key="1">
    <citation type="submission" date="2022-11" db="UniProtKB">
        <authorList>
            <consortium name="WormBaseParasite"/>
        </authorList>
    </citation>
    <scope>IDENTIFICATION</scope>
</reference>